<evidence type="ECO:0000313" key="2">
    <source>
        <dbReference type="EMBL" id="GLQ95467.1"/>
    </source>
</evidence>
<gene>
    <name evidence="2" type="ORF">GCM10007901_44220</name>
</gene>
<dbReference type="Proteomes" id="UP001156670">
    <property type="component" value="Unassembled WGS sequence"/>
</dbReference>
<organism evidence="2 3">
    <name type="scientific">Dyella acidisoli</name>
    <dbReference type="NCBI Taxonomy" id="1867834"/>
    <lineage>
        <taxon>Bacteria</taxon>
        <taxon>Pseudomonadati</taxon>
        <taxon>Pseudomonadota</taxon>
        <taxon>Gammaproteobacteria</taxon>
        <taxon>Lysobacterales</taxon>
        <taxon>Rhodanobacteraceae</taxon>
        <taxon>Dyella</taxon>
    </lineage>
</organism>
<proteinExistence type="predicted"/>
<comment type="caution">
    <text evidence="2">The sequence shown here is derived from an EMBL/GenBank/DDBJ whole genome shotgun (WGS) entry which is preliminary data.</text>
</comment>
<keyword evidence="3" id="KW-1185">Reference proteome</keyword>
<protein>
    <recommendedName>
        <fullName evidence="4">Transposase</fullName>
    </recommendedName>
</protein>
<feature type="region of interest" description="Disordered" evidence="1">
    <location>
        <begin position="27"/>
        <end position="59"/>
    </location>
</feature>
<sequence>MSIRNATIAMRKRKIGLFEQEHVAYMNDGLPRHNGTPRKTRKKDGAQPKKTARALWQDN</sequence>
<reference evidence="3" key="1">
    <citation type="journal article" date="2019" name="Int. J. Syst. Evol. Microbiol.">
        <title>The Global Catalogue of Microorganisms (GCM) 10K type strain sequencing project: providing services to taxonomists for standard genome sequencing and annotation.</title>
        <authorList>
            <consortium name="The Broad Institute Genomics Platform"/>
            <consortium name="The Broad Institute Genome Sequencing Center for Infectious Disease"/>
            <person name="Wu L."/>
            <person name="Ma J."/>
        </authorList>
    </citation>
    <scope>NUCLEOTIDE SEQUENCE [LARGE SCALE GENOMIC DNA]</scope>
    <source>
        <strain evidence="3">NBRC 111980</strain>
    </source>
</reference>
<dbReference type="RefSeq" id="WP_284323155.1">
    <property type="nucleotide sequence ID" value="NZ_BSOB01000062.1"/>
</dbReference>
<evidence type="ECO:0000256" key="1">
    <source>
        <dbReference type="SAM" id="MobiDB-lite"/>
    </source>
</evidence>
<name>A0ABQ5XUQ6_9GAMM</name>
<accession>A0ABQ5XUQ6</accession>
<evidence type="ECO:0000313" key="3">
    <source>
        <dbReference type="Proteomes" id="UP001156670"/>
    </source>
</evidence>
<dbReference type="EMBL" id="BSOB01000062">
    <property type="protein sequence ID" value="GLQ95467.1"/>
    <property type="molecule type" value="Genomic_DNA"/>
</dbReference>
<evidence type="ECO:0008006" key="4">
    <source>
        <dbReference type="Google" id="ProtNLM"/>
    </source>
</evidence>